<dbReference type="AlphaFoldDB" id="A0A1H0BDN5"/>
<feature type="transmembrane region" description="Helical" evidence="1">
    <location>
        <begin position="52"/>
        <end position="73"/>
    </location>
</feature>
<reference evidence="2 3" key="1">
    <citation type="submission" date="2016-10" db="EMBL/GenBank/DDBJ databases">
        <authorList>
            <person name="de Groot N.N."/>
        </authorList>
    </citation>
    <scope>NUCLEOTIDE SEQUENCE [LARGE SCALE GENOMIC DNA]</scope>
    <source>
        <strain evidence="3">EB21,IBRC-M 10013,KCTC 4048</strain>
    </source>
</reference>
<keyword evidence="1" id="KW-1133">Transmembrane helix</keyword>
<dbReference type="RefSeq" id="WP_089736406.1">
    <property type="nucleotide sequence ID" value="NZ_FNIA01000038.1"/>
</dbReference>
<feature type="transmembrane region" description="Helical" evidence="1">
    <location>
        <begin position="93"/>
        <end position="114"/>
    </location>
</feature>
<feature type="transmembrane region" description="Helical" evidence="1">
    <location>
        <begin position="135"/>
        <end position="155"/>
    </location>
</feature>
<protein>
    <submittedName>
        <fullName evidence="2">Uncharacterized protein</fullName>
    </submittedName>
</protein>
<dbReference type="Proteomes" id="UP000199370">
    <property type="component" value="Unassembled WGS sequence"/>
</dbReference>
<accession>A0A1H0BDN5</accession>
<keyword evidence="3" id="KW-1185">Reference proteome</keyword>
<keyword evidence="1" id="KW-0472">Membrane</keyword>
<evidence type="ECO:0000256" key="1">
    <source>
        <dbReference type="SAM" id="Phobius"/>
    </source>
</evidence>
<feature type="transmembrane region" description="Helical" evidence="1">
    <location>
        <begin position="6"/>
        <end position="31"/>
    </location>
</feature>
<proteinExistence type="predicted"/>
<evidence type="ECO:0000313" key="3">
    <source>
        <dbReference type="Proteomes" id="UP000199370"/>
    </source>
</evidence>
<evidence type="ECO:0000313" key="2">
    <source>
        <dbReference type="EMBL" id="SDN43715.1"/>
    </source>
</evidence>
<dbReference type="EMBL" id="FNIA01000038">
    <property type="protein sequence ID" value="SDN43715.1"/>
    <property type="molecule type" value="Genomic_DNA"/>
</dbReference>
<gene>
    <name evidence="2" type="ORF">SAMN05192554_1386</name>
</gene>
<name>A0A1H0BDN5_9EURY</name>
<keyword evidence="1" id="KW-0812">Transmembrane</keyword>
<sequence>MAWLHPITISAGLSGLIAASVTLLLYSRVFSSEPLPSTRFLMRLRDTDQPPYEVGGTIVYVAYGGLVGAVYPWTFRGLLGLAGSWITILPNTLLTGLVFGGLLLGPWAGLRAFGLLEPPLSPGTGFDTEQDERKYLTMVGFHVVYGLGLGVLVGLSETLWYPFLGA</sequence>
<organism evidence="2 3">
    <name type="scientific">Haloarchaeobius iranensis</name>
    <dbReference type="NCBI Taxonomy" id="996166"/>
    <lineage>
        <taxon>Archaea</taxon>
        <taxon>Methanobacteriati</taxon>
        <taxon>Methanobacteriota</taxon>
        <taxon>Stenosarchaea group</taxon>
        <taxon>Halobacteria</taxon>
        <taxon>Halobacteriales</taxon>
        <taxon>Halorubellaceae</taxon>
        <taxon>Haloarchaeobius</taxon>
    </lineage>
</organism>